<gene>
    <name evidence="2" type="ORF">POCTA_138.1.T0440150</name>
</gene>
<dbReference type="EMBL" id="CAJJDP010000044">
    <property type="protein sequence ID" value="CAD8164027.1"/>
    <property type="molecule type" value="Genomic_DNA"/>
</dbReference>
<protein>
    <submittedName>
        <fullName evidence="2">Uncharacterized protein</fullName>
    </submittedName>
</protein>
<evidence type="ECO:0000256" key="1">
    <source>
        <dbReference type="SAM" id="Phobius"/>
    </source>
</evidence>
<dbReference type="AlphaFoldDB" id="A0A8S1UIM5"/>
<feature type="transmembrane region" description="Helical" evidence="1">
    <location>
        <begin position="92"/>
        <end position="113"/>
    </location>
</feature>
<keyword evidence="1" id="KW-0472">Membrane</keyword>
<reference evidence="2" key="1">
    <citation type="submission" date="2021-01" db="EMBL/GenBank/DDBJ databases">
        <authorList>
            <consortium name="Genoscope - CEA"/>
            <person name="William W."/>
        </authorList>
    </citation>
    <scope>NUCLEOTIDE SEQUENCE</scope>
</reference>
<dbReference type="Proteomes" id="UP000683925">
    <property type="component" value="Unassembled WGS sequence"/>
</dbReference>
<keyword evidence="1" id="KW-0812">Transmembrane</keyword>
<sequence>MSWRNSILSPDGGSQREQIQEIKTLVQIKMLPSQAQHFLQVPFSNDISIVITIFIKLGFKDFLNIKMDTNFKDKLTLIQPVVWSFMGQFGDIFVIVLVLMVSIIIFCILPILIRFEQFNHRQIIVEVFLLSCQLINCTYTLCSSVYQTINLKLELCISFPIFGNHSNYHFINTDYKMEMDKHMAKGQDWIMLLKDQPEQYDSVKRRVEGLLRGFVIVAYQLLSRIAIPFLLYMILLLKNSQIPETNIRYNYLPANYDVNEQYCVKENIVMTDLLFEDKDDPVEDLNSDPSKIIMKRITQYGIFTKSFIYTFIEFYYFISSLKQTQKKKKQ</sequence>
<keyword evidence="3" id="KW-1185">Reference proteome</keyword>
<organism evidence="2 3">
    <name type="scientific">Paramecium octaurelia</name>
    <dbReference type="NCBI Taxonomy" id="43137"/>
    <lineage>
        <taxon>Eukaryota</taxon>
        <taxon>Sar</taxon>
        <taxon>Alveolata</taxon>
        <taxon>Ciliophora</taxon>
        <taxon>Intramacronucleata</taxon>
        <taxon>Oligohymenophorea</taxon>
        <taxon>Peniculida</taxon>
        <taxon>Parameciidae</taxon>
        <taxon>Paramecium</taxon>
    </lineage>
</organism>
<feature type="transmembrane region" description="Helical" evidence="1">
    <location>
        <begin position="297"/>
        <end position="318"/>
    </location>
</feature>
<comment type="caution">
    <text evidence="2">The sequence shown here is derived from an EMBL/GenBank/DDBJ whole genome shotgun (WGS) entry which is preliminary data.</text>
</comment>
<accession>A0A8S1UIM5</accession>
<proteinExistence type="predicted"/>
<keyword evidence="1" id="KW-1133">Transmembrane helix</keyword>
<evidence type="ECO:0000313" key="3">
    <source>
        <dbReference type="Proteomes" id="UP000683925"/>
    </source>
</evidence>
<evidence type="ECO:0000313" key="2">
    <source>
        <dbReference type="EMBL" id="CAD8164027.1"/>
    </source>
</evidence>
<name>A0A8S1UIM5_PAROT</name>
<feature type="transmembrane region" description="Helical" evidence="1">
    <location>
        <begin position="214"/>
        <end position="235"/>
    </location>
</feature>